<dbReference type="eggNOG" id="KOG1225">
    <property type="taxonomic scope" value="Eukaryota"/>
</dbReference>
<sequence length="565" mass="62117">MTNFLYIFALLSVIICIKAEWKAIQLTGDVPNNLVYHESVEYVTAAGSQMILLFGGQILNGNVLNQNIYQIDVQKYQVTKITPGGSVMQGRTKFASCSIVTSSNTYVFLHGGYCTGSSFCGDFYKYDVAANSYQKLANTLARAEHSIICDSQNNQIWLFGGKSSSTTVMNDLWNYDITNGAWKLADYNIFSKVVLNLVLWDGTTASVTIDNYTDYLLISPSDLSKLQQAPPTMTLFGGPYDCSVAITQMPSCRSNYSFVKKQNDPYLYLIGGQDAQGNIFQDVWKYDVTNKVWIQPQDGLPSTYTQFFTQQRAKLSYAQDFTFLFGGYSGSTYSMKGYARSFSNGKISQLKIPQYSSQVAPQKVIGFSINSFSSGITMTGGCEDQTLASPSCAQSQLSFYILGINDCNKASTNHNMAKCMYGKHWCLDQYWGDLCQNQLCPGSMCLNDINSFESPFCYMCFGNGQCNSQGQCTSCSQTQAGIGFISSDCSTVDCKNQCGNAGTCVNYYPVSSCNCQKLLGGDYCGKTFCLNDCSNSGTCQQNGLCQCNQDKEGADCSIQIIGFLS</sequence>
<keyword evidence="1" id="KW-0880">Kelch repeat</keyword>
<evidence type="ECO:0000313" key="6">
    <source>
        <dbReference type="EMBL" id="EAR86713.1"/>
    </source>
</evidence>
<feature type="chain" id="PRO_5004201543" evidence="4">
    <location>
        <begin position="20"/>
        <end position="565"/>
    </location>
</feature>
<evidence type="ECO:0000256" key="4">
    <source>
        <dbReference type="SAM" id="SignalP"/>
    </source>
</evidence>
<dbReference type="SUPFAM" id="SSF117281">
    <property type="entry name" value="Kelch motif"/>
    <property type="match status" value="2"/>
</dbReference>
<evidence type="ECO:0000256" key="2">
    <source>
        <dbReference type="ARBA" id="ARBA00022737"/>
    </source>
</evidence>
<keyword evidence="4" id="KW-0732">Signal</keyword>
<evidence type="ECO:0000259" key="5">
    <source>
        <dbReference type="PROSITE" id="PS50026"/>
    </source>
</evidence>
<dbReference type="Pfam" id="PF01344">
    <property type="entry name" value="Kelch_1"/>
    <property type="match status" value="1"/>
</dbReference>
<evidence type="ECO:0000256" key="3">
    <source>
        <dbReference type="PROSITE-ProRule" id="PRU00076"/>
    </source>
</evidence>
<dbReference type="PROSITE" id="PS50026">
    <property type="entry name" value="EGF_3"/>
    <property type="match status" value="1"/>
</dbReference>
<dbReference type="Gene3D" id="2.10.25.10">
    <property type="entry name" value="Laminin"/>
    <property type="match status" value="1"/>
</dbReference>
<dbReference type="InterPro" id="IPR006652">
    <property type="entry name" value="Kelch_1"/>
</dbReference>
<dbReference type="PANTHER" id="PTHR46093:SF16">
    <property type="entry name" value="MULTIPLE EGF-LIKE-DOMAINS 8"/>
    <property type="match status" value="1"/>
</dbReference>
<dbReference type="AlphaFoldDB" id="Q22NS2"/>
<dbReference type="Gene3D" id="2.120.10.80">
    <property type="entry name" value="Kelch-type beta propeller"/>
    <property type="match status" value="3"/>
</dbReference>
<dbReference type="EMBL" id="GG662857">
    <property type="protein sequence ID" value="EAR86713.1"/>
    <property type="molecule type" value="Genomic_DNA"/>
</dbReference>
<keyword evidence="3" id="KW-1015">Disulfide bond</keyword>
<dbReference type="PANTHER" id="PTHR46093">
    <property type="entry name" value="ACYL-COA-BINDING DOMAIN-CONTAINING PROTEIN 5"/>
    <property type="match status" value="1"/>
</dbReference>
<comment type="caution">
    <text evidence="3">Lacks conserved residue(s) required for the propagation of feature annotation.</text>
</comment>
<accession>Q22NS2</accession>
<dbReference type="RefSeq" id="XP_001006958.1">
    <property type="nucleotide sequence ID" value="XM_001006958.3"/>
</dbReference>
<proteinExistence type="predicted"/>
<feature type="signal peptide" evidence="4">
    <location>
        <begin position="1"/>
        <end position="19"/>
    </location>
</feature>
<evidence type="ECO:0000313" key="7">
    <source>
        <dbReference type="Proteomes" id="UP000009168"/>
    </source>
</evidence>
<gene>
    <name evidence="6" type="ORF">TTHERM_00197770</name>
</gene>
<dbReference type="InterPro" id="IPR000742">
    <property type="entry name" value="EGF"/>
</dbReference>
<evidence type="ECO:0000256" key="1">
    <source>
        <dbReference type="ARBA" id="ARBA00022441"/>
    </source>
</evidence>
<organism evidence="6 7">
    <name type="scientific">Tetrahymena thermophila (strain SB210)</name>
    <dbReference type="NCBI Taxonomy" id="312017"/>
    <lineage>
        <taxon>Eukaryota</taxon>
        <taxon>Sar</taxon>
        <taxon>Alveolata</taxon>
        <taxon>Ciliophora</taxon>
        <taxon>Intramacronucleata</taxon>
        <taxon>Oligohymenophorea</taxon>
        <taxon>Hymenostomatida</taxon>
        <taxon>Tetrahymenina</taxon>
        <taxon>Tetrahymenidae</taxon>
        <taxon>Tetrahymena</taxon>
    </lineage>
</organism>
<dbReference type="InParanoid" id="Q22NS2"/>
<feature type="disulfide bond" evidence="3">
    <location>
        <begin position="494"/>
        <end position="504"/>
    </location>
</feature>
<dbReference type="Proteomes" id="UP000009168">
    <property type="component" value="Unassembled WGS sequence"/>
</dbReference>
<dbReference type="GeneID" id="7827051"/>
<dbReference type="OrthoDB" id="418560at2759"/>
<keyword evidence="7" id="KW-1185">Reference proteome</keyword>
<dbReference type="InterPro" id="IPR015915">
    <property type="entry name" value="Kelch-typ_b-propeller"/>
</dbReference>
<dbReference type="STRING" id="312017.Q22NS2"/>
<feature type="domain" description="EGF-like" evidence="5">
    <location>
        <begin position="490"/>
        <end position="525"/>
    </location>
</feature>
<reference evidence="7" key="1">
    <citation type="journal article" date="2006" name="PLoS Biol.">
        <title>Macronuclear genome sequence of the ciliate Tetrahymena thermophila, a model eukaryote.</title>
        <authorList>
            <person name="Eisen J.A."/>
            <person name="Coyne R.S."/>
            <person name="Wu M."/>
            <person name="Wu D."/>
            <person name="Thiagarajan M."/>
            <person name="Wortman J.R."/>
            <person name="Badger J.H."/>
            <person name="Ren Q."/>
            <person name="Amedeo P."/>
            <person name="Jones K.M."/>
            <person name="Tallon L.J."/>
            <person name="Delcher A.L."/>
            <person name="Salzberg S.L."/>
            <person name="Silva J.C."/>
            <person name="Haas B.J."/>
            <person name="Majoros W.H."/>
            <person name="Farzad M."/>
            <person name="Carlton J.M."/>
            <person name="Smith R.K. Jr."/>
            <person name="Garg J."/>
            <person name="Pearlman R.E."/>
            <person name="Karrer K.M."/>
            <person name="Sun L."/>
            <person name="Manning G."/>
            <person name="Elde N.C."/>
            <person name="Turkewitz A.P."/>
            <person name="Asai D.J."/>
            <person name="Wilkes D.E."/>
            <person name="Wang Y."/>
            <person name="Cai H."/>
            <person name="Collins K."/>
            <person name="Stewart B.A."/>
            <person name="Lee S.R."/>
            <person name="Wilamowska K."/>
            <person name="Weinberg Z."/>
            <person name="Ruzzo W.L."/>
            <person name="Wloga D."/>
            <person name="Gaertig J."/>
            <person name="Frankel J."/>
            <person name="Tsao C.-C."/>
            <person name="Gorovsky M.A."/>
            <person name="Keeling P.J."/>
            <person name="Waller R.F."/>
            <person name="Patron N.J."/>
            <person name="Cherry J.M."/>
            <person name="Stover N.A."/>
            <person name="Krieger C.J."/>
            <person name="del Toro C."/>
            <person name="Ryder H.F."/>
            <person name="Williamson S.C."/>
            <person name="Barbeau R.A."/>
            <person name="Hamilton E.P."/>
            <person name="Orias E."/>
        </authorList>
    </citation>
    <scope>NUCLEOTIDE SEQUENCE [LARGE SCALE GENOMIC DNA]</scope>
    <source>
        <strain evidence="7">SB210</strain>
    </source>
</reference>
<dbReference type="TCDB" id="9.B.87.1.27">
    <property type="family name" value="the selenoprotein p receptor (selp-receptor) family"/>
</dbReference>
<keyword evidence="3" id="KW-0245">EGF-like domain</keyword>
<name>Q22NS2_TETTS</name>
<dbReference type="HOGENOM" id="CLU_570464_0_0_1"/>
<feature type="disulfide bond" evidence="3">
    <location>
        <begin position="515"/>
        <end position="524"/>
    </location>
</feature>
<dbReference type="Pfam" id="PF24681">
    <property type="entry name" value="Kelch_KLHDC2_KLHL20_DRC7"/>
    <property type="match status" value="1"/>
</dbReference>
<keyword evidence="2" id="KW-0677">Repeat</keyword>
<dbReference type="KEGG" id="tet:TTHERM_00197770"/>
<protein>
    <submittedName>
        <fullName evidence="6">Kelch repeat protein</fullName>
    </submittedName>
</protein>
<dbReference type="PROSITE" id="PS00022">
    <property type="entry name" value="EGF_1"/>
    <property type="match status" value="2"/>
</dbReference>